<dbReference type="SUPFAM" id="SSF56112">
    <property type="entry name" value="Protein kinase-like (PK-like)"/>
    <property type="match status" value="1"/>
</dbReference>
<evidence type="ECO:0000313" key="13">
    <source>
        <dbReference type="Proteomes" id="UP000013827"/>
    </source>
</evidence>
<dbReference type="InterPro" id="IPR000719">
    <property type="entry name" value="Prot_kinase_dom"/>
</dbReference>
<comment type="catalytic activity">
    <reaction evidence="9">
        <text>L-tyrosyl-[protein] + ATP = O-phospho-L-tyrosyl-[protein] + ADP + H(+)</text>
        <dbReference type="Rhea" id="RHEA:10596"/>
        <dbReference type="Rhea" id="RHEA-COMP:10136"/>
        <dbReference type="Rhea" id="RHEA-COMP:20101"/>
        <dbReference type="ChEBI" id="CHEBI:15378"/>
        <dbReference type="ChEBI" id="CHEBI:30616"/>
        <dbReference type="ChEBI" id="CHEBI:46858"/>
        <dbReference type="ChEBI" id="CHEBI:61978"/>
        <dbReference type="ChEBI" id="CHEBI:456216"/>
        <dbReference type="EC" id="2.7.12.2"/>
    </reaction>
</comment>
<dbReference type="GeneID" id="17277575"/>
<comment type="catalytic activity">
    <reaction evidence="8">
        <text>L-threonyl-[protein] + ATP = O-phospho-L-threonyl-[protein] + ADP + H(+)</text>
        <dbReference type="Rhea" id="RHEA:46608"/>
        <dbReference type="Rhea" id="RHEA-COMP:11060"/>
        <dbReference type="Rhea" id="RHEA-COMP:11605"/>
        <dbReference type="ChEBI" id="CHEBI:15378"/>
        <dbReference type="ChEBI" id="CHEBI:30013"/>
        <dbReference type="ChEBI" id="CHEBI:30616"/>
        <dbReference type="ChEBI" id="CHEBI:61977"/>
        <dbReference type="ChEBI" id="CHEBI:456216"/>
        <dbReference type="EC" id="2.7.12.2"/>
    </reaction>
</comment>
<name>A0A0D3K969_EMIH1</name>
<keyword evidence="4 10" id="KW-0067">ATP-binding</keyword>
<dbReference type="PANTHER" id="PTHR48013:SF9">
    <property type="entry name" value="DUAL SPECIFICITY MITOGEN-ACTIVATED PROTEIN KINASE KINASE 5"/>
    <property type="match status" value="1"/>
</dbReference>
<dbReference type="KEGG" id="ehx:EMIHUDRAFT_231054"/>
<dbReference type="AlphaFoldDB" id="A0A0D3K969"/>
<keyword evidence="3" id="KW-0418">Kinase</keyword>
<keyword evidence="1" id="KW-0808">Transferase</keyword>
<dbReference type="EnsemblProtists" id="EOD32304">
    <property type="protein sequence ID" value="EOD32304"/>
    <property type="gene ID" value="EMIHUDRAFT_231054"/>
</dbReference>
<dbReference type="Proteomes" id="UP000013827">
    <property type="component" value="Unassembled WGS sequence"/>
</dbReference>
<dbReference type="GO" id="GO:0005524">
    <property type="term" value="F:ATP binding"/>
    <property type="evidence" value="ECO:0007669"/>
    <property type="project" value="UniProtKB-UniRule"/>
</dbReference>
<proteinExistence type="inferred from homology"/>
<dbReference type="InterPro" id="IPR017441">
    <property type="entry name" value="Protein_kinase_ATP_BS"/>
</dbReference>
<evidence type="ECO:0000259" key="11">
    <source>
        <dbReference type="PROSITE" id="PS50011"/>
    </source>
</evidence>
<evidence type="ECO:0000256" key="4">
    <source>
        <dbReference type="ARBA" id="ARBA00022840"/>
    </source>
</evidence>
<evidence type="ECO:0000256" key="3">
    <source>
        <dbReference type="ARBA" id="ARBA00022777"/>
    </source>
</evidence>
<reference evidence="13" key="1">
    <citation type="journal article" date="2013" name="Nature">
        <title>Pan genome of the phytoplankton Emiliania underpins its global distribution.</title>
        <authorList>
            <person name="Read B.A."/>
            <person name="Kegel J."/>
            <person name="Klute M.J."/>
            <person name="Kuo A."/>
            <person name="Lefebvre S.C."/>
            <person name="Maumus F."/>
            <person name="Mayer C."/>
            <person name="Miller J."/>
            <person name="Monier A."/>
            <person name="Salamov A."/>
            <person name="Young J."/>
            <person name="Aguilar M."/>
            <person name="Claverie J.M."/>
            <person name="Frickenhaus S."/>
            <person name="Gonzalez K."/>
            <person name="Herman E.K."/>
            <person name="Lin Y.C."/>
            <person name="Napier J."/>
            <person name="Ogata H."/>
            <person name="Sarno A.F."/>
            <person name="Shmutz J."/>
            <person name="Schroeder D."/>
            <person name="de Vargas C."/>
            <person name="Verret F."/>
            <person name="von Dassow P."/>
            <person name="Valentin K."/>
            <person name="Van de Peer Y."/>
            <person name="Wheeler G."/>
            <person name="Dacks J.B."/>
            <person name="Delwiche C.F."/>
            <person name="Dyhrman S.T."/>
            <person name="Glockner G."/>
            <person name="John U."/>
            <person name="Richards T."/>
            <person name="Worden A.Z."/>
            <person name="Zhang X."/>
            <person name="Grigoriev I.V."/>
            <person name="Allen A.E."/>
            <person name="Bidle K."/>
            <person name="Borodovsky M."/>
            <person name="Bowler C."/>
            <person name="Brownlee C."/>
            <person name="Cock J.M."/>
            <person name="Elias M."/>
            <person name="Gladyshev V.N."/>
            <person name="Groth M."/>
            <person name="Guda C."/>
            <person name="Hadaegh A."/>
            <person name="Iglesias-Rodriguez M.D."/>
            <person name="Jenkins J."/>
            <person name="Jones B.M."/>
            <person name="Lawson T."/>
            <person name="Leese F."/>
            <person name="Lindquist E."/>
            <person name="Lobanov A."/>
            <person name="Lomsadze A."/>
            <person name="Malik S.B."/>
            <person name="Marsh M.E."/>
            <person name="Mackinder L."/>
            <person name="Mock T."/>
            <person name="Mueller-Roeber B."/>
            <person name="Pagarete A."/>
            <person name="Parker M."/>
            <person name="Probert I."/>
            <person name="Quesneville H."/>
            <person name="Raines C."/>
            <person name="Rensing S.A."/>
            <person name="Riano-Pachon D.M."/>
            <person name="Richier S."/>
            <person name="Rokitta S."/>
            <person name="Shiraiwa Y."/>
            <person name="Soanes D.M."/>
            <person name="van der Giezen M."/>
            <person name="Wahlund T.M."/>
            <person name="Williams B."/>
            <person name="Wilson W."/>
            <person name="Wolfe G."/>
            <person name="Wurch L.L."/>
        </authorList>
    </citation>
    <scope>NUCLEOTIDE SEQUENCE</scope>
</reference>
<reference evidence="12" key="2">
    <citation type="submission" date="2024-10" db="UniProtKB">
        <authorList>
            <consortium name="EnsemblProtists"/>
        </authorList>
    </citation>
    <scope>IDENTIFICATION</scope>
</reference>
<evidence type="ECO:0000256" key="6">
    <source>
        <dbReference type="ARBA" id="ARBA00038999"/>
    </source>
</evidence>
<comment type="catalytic activity">
    <reaction evidence="7">
        <text>L-seryl-[protein] + ATP = O-phospho-L-seryl-[protein] + ADP + H(+)</text>
        <dbReference type="Rhea" id="RHEA:17989"/>
        <dbReference type="Rhea" id="RHEA-COMP:9863"/>
        <dbReference type="Rhea" id="RHEA-COMP:11604"/>
        <dbReference type="ChEBI" id="CHEBI:15378"/>
        <dbReference type="ChEBI" id="CHEBI:29999"/>
        <dbReference type="ChEBI" id="CHEBI:30616"/>
        <dbReference type="ChEBI" id="CHEBI:83421"/>
        <dbReference type="ChEBI" id="CHEBI:456216"/>
        <dbReference type="EC" id="2.7.12.2"/>
    </reaction>
</comment>
<dbReference type="PROSITE" id="PS50011">
    <property type="entry name" value="PROTEIN_KINASE_DOM"/>
    <property type="match status" value="1"/>
</dbReference>
<evidence type="ECO:0000256" key="8">
    <source>
        <dbReference type="ARBA" id="ARBA00049299"/>
    </source>
</evidence>
<organism evidence="12 13">
    <name type="scientific">Emiliania huxleyi (strain CCMP1516)</name>
    <dbReference type="NCBI Taxonomy" id="280463"/>
    <lineage>
        <taxon>Eukaryota</taxon>
        <taxon>Haptista</taxon>
        <taxon>Haptophyta</taxon>
        <taxon>Prymnesiophyceae</taxon>
        <taxon>Isochrysidales</taxon>
        <taxon>Noelaerhabdaceae</taxon>
        <taxon>Emiliania</taxon>
    </lineage>
</organism>
<evidence type="ECO:0000313" key="12">
    <source>
        <dbReference type="EnsemblProtists" id="EOD32304"/>
    </source>
</evidence>
<feature type="domain" description="Protein kinase" evidence="11">
    <location>
        <begin position="60"/>
        <end position="133"/>
    </location>
</feature>
<keyword evidence="13" id="KW-1185">Reference proteome</keyword>
<feature type="binding site" evidence="10">
    <location>
        <position position="89"/>
    </location>
    <ligand>
        <name>ATP</name>
        <dbReference type="ChEBI" id="CHEBI:30616"/>
    </ligand>
</feature>
<evidence type="ECO:0000256" key="9">
    <source>
        <dbReference type="ARBA" id="ARBA00051693"/>
    </source>
</evidence>
<evidence type="ECO:0000256" key="1">
    <source>
        <dbReference type="ARBA" id="ARBA00022679"/>
    </source>
</evidence>
<dbReference type="RefSeq" id="XP_005784733.1">
    <property type="nucleotide sequence ID" value="XM_005784676.1"/>
</dbReference>
<comment type="similarity">
    <text evidence="5">Belongs to the protein kinase superfamily. STE Ser/Thr protein kinase family. MAP kinase kinase subfamily.</text>
</comment>
<evidence type="ECO:0000256" key="10">
    <source>
        <dbReference type="PROSITE-ProRule" id="PRU10141"/>
    </source>
</evidence>
<dbReference type="PANTHER" id="PTHR48013">
    <property type="entry name" value="DUAL SPECIFICITY MITOGEN-ACTIVATED PROTEIN KINASE KINASE 5-RELATED"/>
    <property type="match status" value="1"/>
</dbReference>
<evidence type="ECO:0000256" key="2">
    <source>
        <dbReference type="ARBA" id="ARBA00022741"/>
    </source>
</evidence>
<keyword evidence="2 10" id="KW-0547">Nucleotide-binding</keyword>
<evidence type="ECO:0000256" key="5">
    <source>
        <dbReference type="ARBA" id="ARBA00038035"/>
    </source>
</evidence>
<dbReference type="Gene3D" id="3.30.200.20">
    <property type="entry name" value="Phosphorylase Kinase, domain 1"/>
    <property type="match status" value="1"/>
</dbReference>
<dbReference type="Pfam" id="PF00069">
    <property type="entry name" value="Pkinase"/>
    <property type="match status" value="1"/>
</dbReference>
<dbReference type="PaxDb" id="2903-EOD32304"/>
<evidence type="ECO:0000256" key="7">
    <source>
        <dbReference type="ARBA" id="ARBA00049014"/>
    </source>
</evidence>
<dbReference type="InterPro" id="IPR011009">
    <property type="entry name" value="Kinase-like_dom_sf"/>
</dbReference>
<dbReference type="GO" id="GO:0004708">
    <property type="term" value="F:MAP kinase kinase activity"/>
    <property type="evidence" value="ECO:0007669"/>
    <property type="project" value="UniProtKB-EC"/>
</dbReference>
<sequence length="133" mass="15053">MPLKKPNLRPLAMSLERQNSVQMSDTGSLALDNFVIGRNGITQSPLQLGEHDPHLRLQDLVMQRQLGRGMSSKVYLMVHRPTGKPVAVKVLQSNAEQDRESRQMVLNEVRTVFAARSDHLVAFYDAFHHEINP</sequence>
<dbReference type="EC" id="2.7.12.2" evidence="6"/>
<accession>A0A0D3K969</accession>
<dbReference type="PROSITE" id="PS00107">
    <property type="entry name" value="PROTEIN_KINASE_ATP"/>
    <property type="match status" value="1"/>
</dbReference>
<protein>
    <recommendedName>
        <fullName evidence="6">mitogen-activated protein kinase kinase</fullName>
        <ecNumber evidence="6">2.7.12.2</ecNumber>
    </recommendedName>
</protein>
<dbReference type="HOGENOM" id="CLU_125234_0_0_1"/>